<dbReference type="InterPro" id="IPR041078">
    <property type="entry name" value="Plavaka"/>
</dbReference>
<gene>
    <name evidence="1" type="ORF">RhiirA1_398526</name>
</gene>
<accession>A0A2N0RDB8</accession>
<name>A0A2N0RDB8_9GLOM</name>
<dbReference type="VEuPathDB" id="FungiDB:RhiirFUN_007112"/>
<protein>
    <submittedName>
        <fullName evidence="1">Uncharacterized protein</fullName>
    </submittedName>
</protein>
<reference evidence="1 2" key="1">
    <citation type="submission" date="2017-10" db="EMBL/GenBank/DDBJ databases">
        <title>Extensive intraspecific genome diversity in a model arbuscular mycorrhizal fungus.</title>
        <authorList>
            <person name="Chen E.C.H."/>
            <person name="Morin E."/>
            <person name="Baudet D."/>
            <person name="Noel J."/>
            <person name="Ndikumana S."/>
            <person name="Charron P."/>
            <person name="St-Onge C."/>
            <person name="Giorgi J."/>
            <person name="Grigoriev I.V."/>
            <person name="Roux C."/>
            <person name="Martin F.M."/>
            <person name="Corradi N."/>
        </authorList>
    </citation>
    <scope>NUCLEOTIDE SEQUENCE [LARGE SCALE GENOMIC DNA]</scope>
    <source>
        <strain evidence="1 2">A1</strain>
    </source>
</reference>
<organism evidence="1 2">
    <name type="scientific">Rhizophagus irregularis</name>
    <dbReference type="NCBI Taxonomy" id="588596"/>
    <lineage>
        <taxon>Eukaryota</taxon>
        <taxon>Fungi</taxon>
        <taxon>Fungi incertae sedis</taxon>
        <taxon>Mucoromycota</taxon>
        <taxon>Glomeromycotina</taxon>
        <taxon>Glomeromycetes</taxon>
        <taxon>Glomerales</taxon>
        <taxon>Glomeraceae</taxon>
        <taxon>Rhizophagus</taxon>
    </lineage>
</organism>
<comment type="caution">
    <text evidence="1">The sequence shown here is derived from an EMBL/GenBank/DDBJ whole genome shotgun (WGS) entry which is preliminary data.</text>
</comment>
<dbReference type="AlphaFoldDB" id="A0A2N0RDB8"/>
<evidence type="ECO:0000313" key="2">
    <source>
        <dbReference type="Proteomes" id="UP000232688"/>
    </source>
</evidence>
<evidence type="ECO:0000313" key="1">
    <source>
        <dbReference type="EMBL" id="PKC61286.1"/>
    </source>
</evidence>
<proteinExistence type="predicted"/>
<dbReference type="VEuPathDB" id="FungiDB:RhiirA1_398526"/>
<dbReference type="Pfam" id="PF18759">
    <property type="entry name" value="Plavaka"/>
    <property type="match status" value="1"/>
</dbReference>
<sequence length="142" mass="16764">MYMDQMDIKDCNIKMKDMVEFEGKIYKLQYRPIIDAIKSLVSNPDLSKNFLFDYKEQWEYDDNGNLVCVYSEQNSANWWHERQNPFSKILAIMIYIDGTTLDSLGRQSEYPIFLTLGNIPNWRQNFSDAKALVGFLPTFNYS</sequence>
<dbReference type="EMBL" id="LLXH01001008">
    <property type="protein sequence ID" value="PKC61286.1"/>
    <property type="molecule type" value="Genomic_DNA"/>
</dbReference>
<reference evidence="1 2" key="2">
    <citation type="submission" date="2017-10" db="EMBL/GenBank/DDBJ databases">
        <title>Genome analyses suggest a sexual origin of heterokaryosis in a supposedly ancient asexual fungus.</title>
        <authorList>
            <person name="Corradi N."/>
            <person name="Sedzielewska K."/>
            <person name="Noel J."/>
            <person name="Charron P."/>
            <person name="Farinelli L."/>
            <person name="Marton T."/>
            <person name="Kruger M."/>
            <person name="Pelin A."/>
            <person name="Brachmann A."/>
            <person name="Corradi N."/>
        </authorList>
    </citation>
    <scope>NUCLEOTIDE SEQUENCE [LARGE SCALE GENOMIC DNA]</scope>
    <source>
        <strain evidence="1 2">A1</strain>
    </source>
</reference>
<dbReference type="Proteomes" id="UP000232688">
    <property type="component" value="Unassembled WGS sequence"/>
</dbReference>